<dbReference type="PANTHER" id="PTHR33701:SF2">
    <property type="entry name" value="TRANSMEMBRANE PROTEIN"/>
    <property type="match status" value="1"/>
</dbReference>
<dbReference type="PANTHER" id="PTHR33701">
    <property type="entry name" value="TRANSMEMBRANE PROTEIN"/>
    <property type="match status" value="1"/>
</dbReference>
<dbReference type="Proteomes" id="UP000824120">
    <property type="component" value="Chromosome 9"/>
</dbReference>
<protein>
    <submittedName>
        <fullName evidence="2">Uncharacterized protein</fullName>
    </submittedName>
</protein>
<keyword evidence="1" id="KW-0175">Coiled coil</keyword>
<proteinExistence type="predicted"/>
<evidence type="ECO:0000313" key="2">
    <source>
        <dbReference type="EMBL" id="KAG5584493.1"/>
    </source>
</evidence>
<dbReference type="EMBL" id="JACXVP010000009">
    <property type="protein sequence ID" value="KAG5584493.1"/>
    <property type="molecule type" value="Genomic_DNA"/>
</dbReference>
<organism evidence="2 3">
    <name type="scientific">Solanum commersonii</name>
    <name type="common">Commerson's wild potato</name>
    <name type="synonym">Commerson's nightshade</name>
    <dbReference type="NCBI Taxonomy" id="4109"/>
    <lineage>
        <taxon>Eukaryota</taxon>
        <taxon>Viridiplantae</taxon>
        <taxon>Streptophyta</taxon>
        <taxon>Embryophyta</taxon>
        <taxon>Tracheophyta</taxon>
        <taxon>Spermatophyta</taxon>
        <taxon>Magnoliopsida</taxon>
        <taxon>eudicotyledons</taxon>
        <taxon>Gunneridae</taxon>
        <taxon>Pentapetalae</taxon>
        <taxon>asterids</taxon>
        <taxon>lamiids</taxon>
        <taxon>Solanales</taxon>
        <taxon>Solanaceae</taxon>
        <taxon>Solanoideae</taxon>
        <taxon>Solaneae</taxon>
        <taxon>Solanum</taxon>
    </lineage>
</organism>
<dbReference type="OrthoDB" id="1939750at2759"/>
<comment type="caution">
    <text evidence="2">The sequence shown here is derived from an EMBL/GenBank/DDBJ whole genome shotgun (WGS) entry which is preliminary data.</text>
</comment>
<name>A0A9J5XAA6_SOLCO</name>
<gene>
    <name evidence="2" type="ORF">H5410_044927</name>
</gene>
<evidence type="ECO:0000256" key="1">
    <source>
        <dbReference type="SAM" id="Coils"/>
    </source>
</evidence>
<accession>A0A9J5XAA6</accession>
<reference evidence="2 3" key="1">
    <citation type="submission" date="2020-09" db="EMBL/GenBank/DDBJ databases">
        <title>De no assembly of potato wild relative species, Solanum commersonii.</title>
        <authorList>
            <person name="Cho K."/>
        </authorList>
    </citation>
    <scope>NUCLEOTIDE SEQUENCE [LARGE SCALE GENOMIC DNA]</scope>
    <source>
        <strain evidence="2">LZ3.2</strain>
        <tissue evidence="2">Leaf</tissue>
    </source>
</reference>
<dbReference type="AlphaFoldDB" id="A0A9J5XAA6"/>
<feature type="coiled-coil region" evidence="1">
    <location>
        <begin position="45"/>
        <end position="79"/>
    </location>
</feature>
<sequence>MAFEENANGKLSEKKIEEDSLSKVECLRGRLLAERVASRIAKQEAQNMGNKMIELETKLKEETRSRNKAEKKLKFLIKKLESKNIYYNVSDDNKVVNSQDNECQESVGTTKSSYENVGNNCSSLCCLDSHKILPHSYQIFQKYTIFEKLDMYSETLLKNSSNIASSQDNENTSGKEHCAKSREFEFSISDGNSLKSSIEEEEKKEGNQVDNSLALVPMENPKTKQNIDPIVLDATVREVLDALRHAREKLQTQMERRQMIKAS</sequence>
<keyword evidence="3" id="KW-1185">Reference proteome</keyword>
<evidence type="ECO:0000313" key="3">
    <source>
        <dbReference type="Proteomes" id="UP000824120"/>
    </source>
</evidence>